<evidence type="ECO:0000259" key="1">
    <source>
        <dbReference type="Pfam" id="PF02629"/>
    </source>
</evidence>
<comment type="caution">
    <text evidence="3">The sequence shown here is derived from an EMBL/GenBank/DDBJ whole genome shotgun (WGS) entry which is preliminary data.</text>
</comment>
<evidence type="ECO:0000259" key="2">
    <source>
        <dbReference type="Pfam" id="PF19328"/>
    </source>
</evidence>
<dbReference type="Pfam" id="PF19328">
    <property type="entry name" value="DAP_DH_C"/>
    <property type="match status" value="1"/>
</dbReference>
<dbReference type="SUPFAM" id="SSF51735">
    <property type="entry name" value="NAD(P)-binding Rossmann-fold domains"/>
    <property type="match status" value="1"/>
</dbReference>
<dbReference type="Gene3D" id="3.40.50.720">
    <property type="entry name" value="NAD(P)-binding Rossmann-like Domain"/>
    <property type="match status" value="1"/>
</dbReference>
<dbReference type="RefSeq" id="WP_101074136.1">
    <property type="nucleotide sequence ID" value="NZ_PISP01000006.1"/>
</dbReference>
<dbReference type="InterPro" id="IPR003781">
    <property type="entry name" value="CoA-bd"/>
</dbReference>
<name>A0A2N0VE31_9BACT</name>
<accession>A0A2N0VE31</accession>
<organism evidence="3 4">
    <name type="scientific">Rhodohalobacter barkolensis</name>
    <dbReference type="NCBI Taxonomy" id="2053187"/>
    <lineage>
        <taxon>Bacteria</taxon>
        <taxon>Pseudomonadati</taxon>
        <taxon>Balneolota</taxon>
        <taxon>Balneolia</taxon>
        <taxon>Balneolales</taxon>
        <taxon>Balneolaceae</taxon>
        <taxon>Rhodohalobacter</taxon>
    </lineage>
</organism>
<dbReference type="EMBL" id="PISP01000006">
    <property type="protein sequence ID" value="PKD42452.1"/>
    <property type="molecule type" value="Genomic_DNA"/>
</dbReference>
<evidence type="ECO:0000313" key="4">
    <source>
        <dbReference type="Proteomes" id="UP000233398"/>
    </source>
</evidence>
<reference evidence="3 4" key="1">
    <citation type="submission" date="2017-11" db="EMBL/GenBank/DDBJ databases">
        <title>Rhodohalobacter 15182 sp. nov., isolated from a salt lake.</title>
        <authorList>
            <person name="Han S."/>
        </authorList>
    </citation>
    <scope>NUCLEOTIDE SEQUENCE [LARGE SCALE GENOMIC DNA]</scope>
    <source>
        <strain evidence="3 4">15182</strain>
    </source>
</reference>
<sequence>MINVIQIGIGALGKQVLQYLADRDGINVVGLVDLNPEVVGKNISDIADTNRSDVTVYKSLDDAISNAPEKPEVAVLTTVSSIEKLVSQVEEAANAGLHIVSTCEELTFPWEQHPEAANKIDSVCKENSVACLGTGVNPGFLMDYLPSAFTSVCQRVDSITVERVQDASVRRIPFQQKIGAALTHEEFQTKKDDGSLRHVGLPESVDLIAHAMGWVLDENRETLDPVIARDKITNGYKPIEKGNPAGVEQVGSGFINGVEKIKLVFRAAVGEEKSYDRITIKGLPNITTEIDGGLNGDVATCAITVNAVRSATASTPGLKTMLDVPVPAYFSDI</sequence>
<evidence type="ECO:0000313" key="3">
    <source>
        <dbReference type="EMBL" id="PKD42452.1"/>
    </source>
</evidence>
<dbReference type="CDD" id="cd24146">
    <property type="entry name" value="nat-AmDH_N_like"/>
    <property type="match status" value="1"/>
</dbReference>
<proteinExistence type="predicted"/>
<gene>
    <name evidence="3" type="ORF">CWD77_13620</name>
</gene>
<dbReference type="OrthoDB" id="9767616at2"/>
<keyword evidence="4" id="KW-1185">Reference proteome</keyword>
<dbReference type="InterPro" id="IPR036291">
    <property type="entry name" value="NAD(P)-bd_dom_sf"/>
</dbReference>
<feature type="domain" description="CoA-binding" evidence="1">
    <location>
        <begin position="2"/>
        <end position="98"/>
    </location>
</feature>
<dbReference type="InterPro" id="IPR045760">
    <property type="entry name" value="DAP_DH_C"/>
</dbReference>
<dbReference type="AlphaFoldDB" id="A0A2N0VE31"/>
<dbReference type="Pfam" id="PF02629">
    <property type="entry name" value="CoA_binding"/>
    <property type="match status" value="1"/>
</dbReference>
<dbReference type="Proteomes" id="UP000233398">
    <property type="component" value="Unassembled WGS sequence"/>
</dbReference>
<feature type="domain" description="2,4-diaminopentanoate dehydrogenase C-terminal" evidence="2">
    <location>
        <begin position="140"/>
        <end position="328"/>
    </location>
</feature>
<protein>
    <submittedName>
        <fullName evidence="3">Uncharacterized protein</fullName>
    </submittedName>
</protein>